<dbReference type="EMBL" id="BPVZ01000154">
    <property type="protein sequence ID" value="GKV41938.1"/>
    <property type="molecule type" value="Genomic_DNA"/>
</dbReference>
<dbReference type="AlphaFoldDB" id="A0AAV5LXN6"/>
<gene>
    <name evidence="1" type="ORF">SLEP1_g49405</name>
</gene>
<proteinExistence type="predicted"/>
<name>A0AAV5LXN6_9ROSI</name>
<protein>
    <submittedName>
        <fullName evidence="1">Uncharacterized protein</fullName>
    </submittedName>
</protein>
<dbReference type="Proteomes" id="UP001054252">
    <property type="component" value="Unassembled WGS sequence"/>
</dbReference>
<evidence type="ECO:0000313" key="2">
    <source>
        <dbReference type="Proteomes" id="UP001054252"/>
    </source>
</evidence>
<reference evidence="1 2" key="1">
    <citation type="journal article" date="2021" name="Commun. Biol.">
        <title>The genome of Shorea leprosula (Dipterocarpaceae) highlights the ecological relevance of drought in aseasonal tropical rainforests.</title>
        <authorList>
            <person name="Ng K.K.S."/>
            <person name="Kobayashi M.J."/>
            <person name="Fawcett J.A."/>
            <person name="Hatakeyama M."/>
            <person name="Paape T."/>
            <person name="Ng C.H."/>
            <person name="Ang C.C."/>
            <person name="Tnah L.H."/>
            <person name="Lee C.T."/>
            <person name="Nishiyama T."/>
            <person name="Sese J."/>
            <person name="O'Brien M.J."/>
            <person name="Copetti D."/>
            <person name="Mohd Noor M.I."/>
            <person name="Ong R.C."/>
            <person name="Putra M."/>
            <person name="Sireger I.Z."/>
            <person name="Indrioko S."/>
            <person name="Kosugi Y."/>
            <person name="Izuno A."/>
            <person name="Isagi Y."/>
            <person name="Lee S.L."/>
            <person name="Shimizu K.K."/>
        </authorList>
    </citation>
    <scope>NUCLEOTIDE SEQUENCE [LARGE SCALE GENOMIC DNA]</scope>
    <source>
        <strain evidence="1">214</strain>
    </source>
</reference>
<accession>A0AAV5LXN6</accession>
<sequence length="34" mass="4022">MKDQNFLKHNLTIHLNPLSIIKRFSNILILSFLV</sequence>
<organism evidence="1 2">
    <name type="scientific">Rubroshorea leprosula</name>
    <dbReference type="NCBI Taxonomy" id="152421"/>
    <lineage>
        <taxon>Eukaryota</taxon>
        <taxon>Viridiplantae</taxon>
        <taxon>Streptophyta</taxon>
        <taxon>Embryophyta</taxon>
        <taxon>Tracheophyta</taxon>
        <taxon>Spermatophyta</taxon>
        <taxon>Magnoliopsida</taxon>
        <taxon>eudicotyledons</taxon>
        <taxon>Gunneridae</taxon>
        <taxon>Pentapetalae</taxon>
        <taxon>rosids</taxon>
        <taxon>malvids</taxon>
        <taxon>Malvales</taxon>
        <taxon>Dipterocarpaceae</taxon>
        <taxon>Rubroshorea</taxon>
    </lineage>
</organism>
<comment type="caution">
    <text evidence="1">The sequence shown here is derived from an EMBL/GenBank/DDBJ whole genome shotgun (WGS) entry which is preliminary data.</text>
</comment>
<keyword evidence="2" id="KW-1185">Reference proteome</keyword>
<evidence type="ECO:0000313" key="1">
    <source>
        <dbReference type="EMBL" id="GKV41938.1"/>
    </source>
</evidence>